<keyword evidence="2" id="KW-1185">Reference proteome</keyword>
<evidence type="ECO:0000313" key="1">
    <source>
        <dbReference type="EMBL" id="MCW0484089.1"/>
    </source>
</evidence>
<dbReference type="RefSeq" id="WP_282592681.1">
    <property type="nucleotide sequence ID" value="NZ_JAPAAF010000028.1"/>
</dbReference>
<reference evidence="1" key="1">
    <citation type="submission" date="2022-10" db="EMBL/GenBank/DDBJ databases">
        <title>Gaoshiqiia sediminis gen. nov., sp. nov., isolated from coastal sediment.</title>
        <authorList>
            <person name="Yu W.X."/>
            <person name="Mu D.S."/>
            <person name="Du J.Z."/>
            <person name="Liang Y.Q."/>
        </authorList>
    </citation>
    <scope>NUCLEOTIDE SEQUENCE</scope>
    <source>
        <strain evidence="1">A06</strain>
    </source>
</reference>
<sequence>MKPVPFKHQNTVFAEDQPEYQPLPALKLNTPQGEVISCWKLSFRERLRVLFLGRVWLSLFSFNQDLAPSYLAVNREEVFSLPDDSTPVWVKLVNKIKRLFAPTYQSGYSYFAHHKPSGEDWYILGIDAAFDRVCAAGWPPSIGKLSDCSNLLKNKPLTEEELQHRNKHFGTNWI</sequence>
<dbReference type="AlphaFoldDB" id="A0AA41Y8Q3"/>
<accession>A0AA41Y8Q3</accession>
<name>A0AA41Y8Q3_9BACT</name>
<proteinExistence type="predicted"/>
<dbReference type="Proteomes" id="UP001163821">
    <property type="component" value="Unassembled WGS sequence"/>
</dbReference>
<gene>
    <name evidence="1" type="ORF">N2K84_15205</name>
</gene>
<evidence type="ECO:0000313" key="2">
    <source>
        <dbReference type="Proteomes" id="UP001163821"/>
    </source>
</evidence>
<organism evidence="1 2">
    <name type="scientific">Gaoshiqia sediminis</name>
    <dbReference type="NCBI Taxonomy" id="2986998"/>
    <lineage>
        <taxon>Bacteria</taxon>
        <taxon>Pseudomonadati</taxon>
        <taxon>Bacteroidota</taxon>
        <taxon>Bacteroidia</taxon>
        <taxon>Marinilabiliales</taxon>
        <taxon>Prolixibacteraceae</taxon>
        <taxon>Gaoshiqia</taxon>
    </lineage>
</organism>
<dbReference type="EMBL" id="JAPAAF010000028">
    <property type="protein sequence ID" value="MCW0484089.1"/>
    <property type="molecule type" value="Genomic_DNA"/>
</dbReference>
<comment type="caution">
    <text evidence="1">The sequence shown here is derived from an EMBL/GenBank/DDBJ whole genome shotgun (WGS) entry which is preliminary data.</text>
</comment>
<protein>
    <submittedName>
        <fullName evidence="1">Uncharacterized protein</fullName>
    </submittedName>
</protein>